<accession>A0A2M9BU04</accession>
<evidence type="ECO:0000313" key="4">
    <source>
        <dbReference type="Proteomes" id="UP000230161"/>
    </source>
</evidence>
<keyword evidence="4" id="KW-1185">Reference proteome</keyword>
<dbReference type="InterPro" id="IPR013022">
    <property type="entry name" value="Xyl_isomerase-like_TIM-brl"/>
</dbReference>
<dbReference type="Proteomes" id="UP000230161">
    <property type="component" value="Unassembled WGS sequence"/>
</dbReference>
<dbReference type="Pfam" id="PF01261">
    <property type="entry name" value="AP_endonuc_2"/>
    <property type="match status" value="1"/>
</dbReference>
<dbReference type="RefSeq" id="WP_211294531.1">
    <property type="nucleotide sequence ID" value="NZ_PGFB01000004.1"/>
</dbReference>
<evidence type="ECO:0000313" key="3">
    <source>
        <dbReference type="EMBL" id="PJJ61425.1"/>
    </source>
</evidence>
<organism evidence="3 4">
    <name type="scientific">Compostimonas suwonensis</name>
    <dbReference type="NCBI Taxonomy" id="1048394"/>
    <lineage>
        <taxon>Bacteria</taxon>
        <taxon>Bacillati</taxon>
        <taxon>Actinomycetota</taxon>
        <taxon>Actinomycetes</taxon>
        <taxon>Micrococcales</taxon>
        <taxon>Microbacteriaceae</taxon>
        <taxon>Compostimonas</taxon>
    </lineage>
</organism>
<dbReference type="InterPro" id="IPR050312">
    <property type="entry name" value="IolE/XylAMocC-like"/>
</dbReference>
<keyword evidence="3" id="KW-0413">Isomerase</keyword>
<sequence>MSTPDTAAPFAIGYGTNGFTDHTLDDALRVLAGLGYEAIALTLGHPHLDPFAHDADARADRLARRLGEFGMRVVVETGARYLLDPRVKHHPTLVSEELGRRIEFLQRAVELAERLDAECVSFWSGVLPAGTTPAEGERRMLERLPALLDTAERHGVTLALEPEPGMAVETVGDALRLREALGSPALLGITVDLGHCVAVEPHGVDGALREAGALLRNVQVDDMVPGVHEHLELGHGELDLPLALATLAEIGYCGVAAMEFPRHSHDAPALAARSIAAVRAAWESSPSTAEERSHA</sequence>
<dbReference type="PANTHER" id="PTHR12110:SF52">
    <property type="entry name" value="XYLOSE ISOMERASE"/>
    <property type="match status" value="1"/>
</dbReference>
<dbReference type="EMBL" id="PGFB01000004">
    <property type="protein sequence ID" value="PJJ61425.1"/>
    <property type="molecule type" value="Genomic_DNA"/>
</dbReference>
<dbReference type="SUPFAM" id="SSF51658">
    <property type="entry name" value="Xylose isomerase-like"/>
    <property type="match status" value="1"/>
</dbReference>
<evidence type="ECO:0000256" key="1">
    <source>
        <dbReference type="ARBA" id="ARBA00023277"/>
    </source>
</evidence>
<dbReference type="PANTHER" id="PTHR12110">
    <property type="entry name" value="HYDROXYPYRUVATE ISOMERASE"/>
    <property type="match status" value="1"/>
</dbReference>
<reference evidence="3 4" key="1">
    <citation type="submission" date="2017-11" db="EMBL/GenBank/DDBJ databases">
        <title>Genomic Encyclopedia of Archaeal and Bacterial Type Strains, Phase II (KMG-II): From Individual Species to Whole Genera.</title>
        <authorList>
            <person name="Goeker M."/>
        </authorList>
    </citation>
    <scope>NUCLEOTIDE SEQUENCE [LARGE SCALE GENOMIC DNA]</scope>
    <source>
        <strain evidence="3 4">DSM 25625</strain>
    </source>
</reference>
<dbReference type="GO" id="GO:0016853">
    <property type="term" value="F:isomerase activity"/>
    <property type="evidence" value="ECO:0007669"/>
    <property type="project" value="UniProtKB-KW"/>
</dbReference>
<name>A0A2M9BU04_9MICO</name>
<protein>
    <submittedName>
        <fullName evidence="3">Sugar phosphate isomerase/epimerase</fullName>
    </submittedName>
</protein>
<evidence type="ECO:0000259" key="2">
    <source>
        <dbReference type="Pfam" id="PF01261"/>
    </source>
</evidence>
<feature type="domain" description="Xylose isomerase-like TIM barrel" evidence="2">
    <location>
        <begin position="29"/>
        <end position="279"/>
    </location>
</feature>
<gene>
    <name evidence="3" type="ORF">CLV54_2370</name>
</gene>
<dbReference type="Gene3D" id="3.20.20.150">
    <property type="entry name" value="Divalent-metal-dependent TIM barrel enzymes"/>
    <property type="match status" value="1"/>
</dbReference>
<dbReference type="AlphaFoldDB" id="A0A2M9BU04"/>
<comment type="caution">
    <text evidence="3">The sequence shown here is derived from an EMBL/GenBank/DDBJ whole genome shotgun (WGS) entry which is preliminary data.</text>
</comment>
<keyword evidence="1" id="KW-0119">Carbohydrate metabolism</keyword>
<dbReference type="InterPro" id="IPR036237">
    <property type="entry name" value="Xyl_isomerase-like_sf"/>
</dbReference>
<proteinExistence type="predicted"/>